<keyword evidence="4" id="KW-1185">Reference proteome</keyword>
<evidence type="ECO:0000313" key="3">
    <source>
        <dbReference type="EMBL" id="ANZ35781.1"/>
    </source>
</evidence>
<dbReference type="InterPro" id="IPR050471">
    <property type="entry name" value="AB_hydrolase"/>
</dbReference>
<sequence>MLHQIPVDGGTLTVEVIEGDTAPVLALHGLTSNRKLWSWVAAHGFTLVTPDLRGRADSVSLTGSSLRQHTDDMVRVLDALELDAVTVCGMSMGAYVGLDLAVTHPDRVRALVLVDGGFPMPAHAAMTPELIDMAFAPQLAALAQTWTPDSYLAANAAVNPLIDPADPLQREYFAHDLSPDGRRRLDEDTVLADARDTILGDSPWRSLTVPTWFVRAEWSTGPNTPPAYTESDAARFHAALPVLREPVLINEVDHGGTVMTPAGAAVTAKVLAEAL</sequence>
<gene>
    <name evidence="3" type="ORF">BBK82_06465</name>
</gene>
<dbReference type="GO" id="GO:0004601">
    <property type="term" value="F:peroxidase activity"/>
    <property type="evidence" value="ECO:0007669"/>
    <property type="project" value="UniProtKB-KW"/>
</dbReference>
<dbReference type="Proteomes" id="UP000093053">
    <property type="component" value="Chromosome"/>
</dbReference>
<dbReference type="PANTHER" id="PTHR43433">
    <property type="entry name" value="HYDROLASE, ALPHA/BETA FOLD FAMILY PROTEIN"/>
    <property type="match status" value="1"/>
</dbReference>
<dbReference type="EMBL" id="CP016793">
    <property type="protein sequence ID" value="ANZ35781.1"/>
    <property type="molecule type" value="Genomic_DNA"/>
</dbReference>
<dbReference type="InterPro" id="IPR029058">
    <property type="entry name" value="AB_hydrolase_fold"/>
</dbReference>
<dbReference type="PANTHER" id="PTHR43433:SF5">
    <property type="entry name" value="AB HYDROLASE-1 DOMAIN-CONTAINING PROTEIN"/>
    <property type="match status" value="1"/>
</dbReference>
<evidence type="ECO:0000256" key="1">
    <source>
        <dbReference type="ARBA" id="ARBA00022559"/>
    </source>
</evidence>
<accession>A0A1B2HDI3</accession>
<evidence type="ECO:0000313" key="4">
    <source>
        <dbReference type="Proteomes" id="UP000093053"/>
    </source>
</evidence>
<dbReference type="STRING" id="1586287.BBK82_06465"/>
<dbReference type="Gene3D" id="3.40.50.1820">
    <property type="entry name" value="alpha/beta hydrolase"/>
    <property type="match status" value="1"/>
</dbReference>
<dbReference type="OrthoDB" id="63962at2"/>
<feature type="domain" description="AB hydrolase-1" evidence="2">
    <location>
        <begin position="23"/>
        <end position="130"/>
    </location>
</feature>
<dbReference type="RefSeq" id="WP_065914189.1">
    <property type="nucleotide sequence ID" value="NZ_CP016793.1"/>
</dbReference>
<keyword evidence="1" id="KW-0560">Oxidoreductase</keyword>
<dbReference type="KEGG" id="led:BBK82_06465"/>
<organism evidence="3 4">
    <name type="scientific">Lentzea guizhouensis</name>
    <dbReference type="NCBI Taxonomy" id="1586287"/>
    <lineage>
        <taxon>Bacteria</taxon>
        <taxon>Bacillati</taxon>
        <taxon>Actinomycetota</taxon>
        <taxon>Actinomycetes</taxon>
        <taxon>Pseudonocardiales</taxon>
        <taxon>Pseudonocardiaceae</taxon>
        <taxon>Lentzea</taxon>
    </lineage>
</organism>
<dbReference type="SUPFAM" id="SSF53474">
    <property type="entry name" value="alpha/beta-Hydrolases"/>
    <property type="match status" value="1"/>
</dbReference>
<keyword evidence="1" id="KW-0575">Peroxidase</keyword>
<name>A0A1B2HDI3_9PSEU</name>
<dbReference type="AlphaFoldDB" id="A0A1B2HDI3"/>
<dbReference type="InterPro" id="IPR000639">
    <property type="entry name" value="Epox_hydrolase-like"/>
</dbReference>
<dbReference type="InterPro" id="IPR000073">
    <property type="entry name" value="AB_hydrolase_1"/>
</dbReference>
<evidence type="ECO:0000259" key="2">
    <source>
        <dbReference type="Pfam" id="PF00561"/>
    </source>
</evidence>
<dbReference type="Pfam" id="PF00561">
    <property type="entry name" value="Abhydrolase_1"/>
    <property type="match status" value="1"/>
</dbReference>
<dbReference type="PRINTS" id="PR00412">
    <property type="entry name" value="EPOXHYDRLASE"/>
</dbReference>
<dbReference type="PRINTS" id="PR00111">
    <property type="entry name" value="ABHYDROLASE"/>
</dbReference>
<reference evidence="3 4" key="1">
    <citation type="submission" date="2016-07" db="EMBL/GenBank/DDBJ databases">
        <title>Complete genome sequence of the Lentzea guizhouensis DHS C013.</title>
        <authorList>
            <person name="Cao C."/>
        </authorList>
    </citation>
    <scope>NUCLEOTIDE SEQUENCE [LARGE SCALE GENOMIC DNA]</scope>
    <source>
        <strain evidence="3 4">DHS C013</strain>
    </source>
</reference>
<proteinExistence type="predicted"/>
<protein>
    <recommendedName>
        <fullName evidence="2">AB hydrolase-1 domain-containing protein</fullName>
    </recommendedName>
</protein>